<feature type="region of interest" description="Disordered" evidence="1">
    <location>
        <begin position="1"/>
        <end position="38"/>
    </location>
</feature>
<proteinExistence type="predicted"/>
<sequence>MSPNSSKGKGMASSRQGTKRVRMGQEAPMEDASIPQQSAQRFGLRWITEQEYILL</sequence>
<evidence type="ECO:0000313" key="2">
    <source>
        <dbReference type="EMBL" id="MCD9643436.1"/>
    </source>
</evidence>
<evidence type="ECO:0000313" key="3">
    <source>
        <dbReference type="Proteomes" id="UP000823775"/>
    </source>
</evidence>
<dbReference type="Proteomes" id="UP000823775">
    <property type="component" value="Unassembled WGS sequence"/>
</dbReference>
<gene>
    <name evidence="2" type="ORF">HAX54_030903</name>
</gene>
<protein>
    <submittedName>
        <fullName evidence="2">Uncharacterized protein</fullName>
    </submittedName>
</protein>
<accession>A0ABS8V8F3</accession>
<dbReference type="EMBL" id="JACEIK010003886">
    <property type="protein sequence ID" value="MCD9643436.1"/>
    <property type="molecule type" value="Genomic_DNA"/>
</dbReference>
<organism evidence="2 3">
    <name type="scientific">Datura stramonium</name>
    <name type="common">Jimsonweed</name>
    <name type="synonym">Common thornapple</name>
    <dbReference type="NCBI Taxonomy" id="4076"/>
    <lineage>
        <taxon>Eukaryota</taxon>
        <taxon>Viridiplantae</taxon>
        <taxon>Streptophyta</taxon>
        <taxon>Embryophyta</taxon>
        <taxon>Tracheophyta</taxon>
        <taxon>Spermatophyta</taxon>
        <taxon>Magnoliopsida</taxon>
        <taxon>eudicotyledons</taxon>
        <taxon>Gunneridae</taxon>
        <taxon>Pentapetalae</taxon>
        <taxon>asterids</taxon>
        <taxon>lamiids</taxon>
        <taxon>Solanales</taxon>
        <taxon>Solanaceae</taxon>
        <taxon>Solanoideae</taxon>
        <taxon>Datureae</taxon>
        <taxon>Datura</taxon>
    </lineage>
</organism>
<evidence type="ECO:0000256" key="1">
    <source>
        <dbReference type="SAM" id="MobiDB-lite"/>
    </source>
</evidence>
<comment type="caution">
    <text evidence="2">The sequence shown here is derived from an EMBL/GenBank/DDBJ whole genome shotgun (WGS) entry which is preliminary data.</text>
</comment>
<name>A0ABS8V8F3_DATST</name>
<reference evidence="2 3" key="1">
    <citation type="journal article" date="2021" name="BMC Genomics">
        <title>Datura genome reveals duplications of psychoactive alkaloid biosynthetic genes and high mutation rate following tissue culture.</title>
        <authorList>
            <person name="Rajewski A."/>
            <person name="Carter-House D."/>
            <person name="Stajich J."/>
            <person name="Litt A."/>
        </authorList>
    </citation>
    <scope>NUCLEOTIDE SEQUENCE [LARGE SCALE GENOMIC DNA]</scope>
    <source>
        <strain evidence="2">AR-01</strain>
    </source>
</reference>
<keyword evidence="3" id="KW-1185">Reference proteome</keyword>
<feature type="non-terminal residue" evidence="2">
    <location>
        <position position="55"/>
    </location>
</feature>